<feature type="compositionally biased region" description="Low complexity" evidence="1">
    <location>
        <begin position="15"/>
        <end position="33"/>
    </location>
</feature>
<organism evidence="2 3">
    <name type="scientific">Orchesella dallaii</name>
    <dbReference type="NCBI Taxonomy" id="48710"/>
    <lineage>
        <taxon>Eukaryota</taxon>
        <taxon>Metazoa</taxon>
        <taxon>Ecdysozoa</taxon>
        <taxon>Arthropoda</taxon>
        <taxon>Hexapoda</taxon>
        <taxon>Collembola</taxon>
        <taxon>Entomobryomorpha</taxon>
        <taxon>Entomobryoidea</taxon>
        <taxon>Orchesellidae</taxon>
        <taxon>Orchesellinae</taxon>
        <taxon>Orchesella</taxon>
    </lineage>
</organism>
<protein>
    <submittedName>
        <fullName evidence="2">Uncharacterized protein</fullName>
    </submittedName>
</protein>
<dbReference type="EMBL" id="CAXLJM020000057">
    <property type="protein sequence ID" value="CAL8118196.1"/>
    <property type="molecule type" value="Genomic_DNA"/>
</dbReference>
<reference evidence="2 3" key="1">
    <citation type="submission" date="2024-08" db="EMBL/GenBank/DDBJ databases">
        <authorList>
            <person name="Cucini C."/>
            <person name="Frati F."/>
        </authorList>
    </citation>
    <scope>NUCLEOTIDE SEQUENCE [LARGE SCALE GENOMIC DNA]</scope>
</reference>
<comment type="caution">
    <text evidence="2">The sequence shown here is derived from an EMBL/GenBank/DDBJ whole genome shotgun (WGS) entry which is preliminary data.</text>
</comment>
<feature type="region of interest" description="Disordered" evidence="1">
    <location>
        <begin position="286"/>
        <end position="319"/>
    </location>
</feature>
<keyword evidence="3" id="KW-1185">Reference proteome</keyword>
<evidence type="ECO:0000256" key="1">
    <source>
        <dbReference type="SAM" id="MobiDB-lite"/>
    </source>
</evidence>
<evidence type="ECO:0000313" key="3">
    <source>
        <dbReference type="Proteomes" id="UP001642540"/>
    </source>
</evidence>
<name>A0ABP1R6B2_9HEXA</name>
<sequence length="374" mass="41438">MQLPKEMFNKIYKQKSCTNSSSSKSDPCTCSSCENASEPEVEVTTVSSNPGTSMEIRTAGPSEHTSFAVAAGILNQPLRSTREEEPAAATGDAIVEDITTMEIAEENQPDRDPEEALPLAEATGEQFQLAEFVPEADYEVTVKMEVQDEIEVETEERGHPESFEYRQQHQQLQPQLNPWHWRPQHTPSTFSIEELVEPVDLSVTHLNPDPFYPTYSPSTVTKVPIMILDNLDPSLQTEGGDAFVPTNTIVITTPPGTLISSPQFIWPSPPRLAPTHHYQYYAGAPDISTSEQGKEGNGIPENNEEMEEDGDVPREEDNVPVGPLEQIHEYFNLLGDFVDDLHTKRAGEYSNTSVHGLFHAVNAAKILLHELGAK</sequence>
<dbReference type="Proteomes" id="UP001642540">
    <property type="component" value="Unassembled WGS sequence"/>
</dbReference>
<feature type="region of interest" description="Disordered" evidence="1">
    <location>
        <begin position="14"/>
        <end position="64"/>
    </location>
</feature>
<gene>
    <name evidence="2" type="ORF">ODALV1_LOCUS18025</name>
</gene>
<accession>A0ABP1R6B2</accession>
<evidence type="ECO:0000313" key="2">
    <source>
        <dbReference type="EMBL" id="CAL8118196.1"/>
    </source>
</evidence>
<proteinExistence type="predicted"/>